<keyword evidence="5" id="KW-0653">Protein transport</keyword>
<protein>
    <recommendedName>
        <fullName evidence="5">Sec-independent protein translocase protein TatC</fullName>
    </recommendedName>
</protein>
<gene>
    <name evidence="5" type="primary">tatC</name>
    <name evidence="6" type="ORF">PGLA_02340</name>
</gene>
<dbReference type="NCBIfam" id="TIGR00945">
    <property type="entry name" value="tatC"/>
    <property type="match status" value="1"/>
</dbReference>
<sequence length="258" mass="29664">MSVEQDEMSIFEHLGELRKRIIYILIVFLAGLIIGLFLAKPIYDYLLQADTAKDFVLHAFSFWDAIGIYMKISMVVSLVISIPWIAYQLWAFVGPGLREQERKAALRYVPFVLILFLAGISFAYYIVFPMALSFTTAVTISMGLEETYGITQYFSFMFSLVIPLALLFELPLVVMFLTKIRILNPLRLRKMRKISYFVLVFIAVVITPPDFISDFLVTIPLLLLYEFSVFVSALIYRKQLAADEALEAKYRQPTDPTE</sequence>
<keyword evidence="5" id="KW-1003">Cell membrane</keyword>
<comment type="subunit">
    <text evidence="5">Forms a complex with TatA.</text>
</comment>
<comment type="caution">
    <text evidence="6">The sequence shown here is derived from an EMBL/GenBank/DDBJ whole genome shotgun (WGS) entry which is preliminary data.</text>
</comment>
<dbReference type="PANTHER" id="PTHR30371">
    <property type="entry name" value="SEC-INDEPENDENT PROTEIN TRANSLOCASE PROTEIN TATC"/>
    <property type="match status" value="1"/>
</dbReference>
<evidence type="ECO:0000313" key="7">
    <source>
        <dbReference type="Proteomes" id="UP000076967"/>
    </source>
</evidence>
<feature type="transmembrane region" description="Helical" evidence="5">
    <location>
        <begin position="194"/>
        <end position="212"/>
    </location>
</feature>
<proteinExistence type="inferred from homology"/>
<dbReference type="GO" id="GO:0009977">
    <property type="term" value="F:proton motive force dependent protein transmembrane transporter activity"/>
    <property type="evidence" value="ECO:0007669"/>
    <property type="project" value="TreeGrafter"/>
</dbReference>
<accession>A0A168NZ90</accession>
<keyword evidence="7" id="KW-1185">Reference proteome</keyword>
<keyword evidence="5" id="KW-0811">Translocation</keyword>
<dbReference type="PANTHER" id="PTHR30371:SF4">
    <property type="entry name" value="SEC-INDEPENDENT PROTEIN TRANSLOCASE PROTEIN TATCD"/>
    <property type="match status" value="1"/>
</dbReference>
<feature type="transmembrane region" description="Helical" evidence="5">
    <location>
        <begin position="218"/>
        <end position="236"/>
    </location>
</feature>
<feature type="transmembrane region" description="Helical" evidence="5">
    <location>
        <begin position="21"/>
        <end position="42"/>
    </location>
</feature>
<feature type="transmembrane region" description="Helical" evidence="5">
    <location>
        <begin position="108"/>
        <end position="132"/>
    </location>
</feature>
<dbReference type="InterPro" id="IPR019820">
    <property type="entry name" value="Sec-indep_translocase_CS"/>
</dbReference>
<keyword evidence="2 5" id="KW-0812">Transmembrane</keyword>
<name>A0A168NZ90_9BACL</name>
<evidence type="ECO:0000256" key="5">
    <source>
        <dbReference type="HAMAP-Rule" id="MF_00902"/>
    </source>
</evidence>
<dbReference type="HAMAP" id="MF_00902">
    <property type="entry name" value="TatC"/>
    <property type="match status" value="1"/>
</dbReference>
<dbReference type="STRING" id="494026.PGLA_02340"/>
<dbReference type="PROSITE" id="PS01218">
    <property type="entry name" value="TATC"/>
    <property type="match status" value="1"/>
</dbReference>
<evidence type="ECO:0000313" key="6">
    <source>
        <dbReference type="EMBL" id="OAB46240.1"/>
    </source>
</evidence>
<keyword evidence="3 5" id="KW-1133">Transmembrane helix</keyword>
<dbReference type="GO" id="GO:0043953">
    <property type="term" value="P:protein transport by the Tat complex"/>
    <property type="evidence" value="ECO:0007669"/>
    <property type="project" value="UniProtKB-UniRule"/>
</dbReference>
<dbReference type="OrthoDB" id="9777044at2"/>
<dbReference type="PRINTS" id="PR01840">
    <property type="entry name" value="TATCFAMILY"/>
</dbReference>
<dbReference type="GO" id="GO:0033281">
    <property type="term" value="C:TAT protein transport complex"/>
    <property type="evidence" value="ECO:0007669"/>
    <property type="project" value="UniProtKB-UniRule"/>
</dbReference>
<keyword evidence="5" id="KW-0813">Transport</keyword>
<evidence type="ECO:0000256" key="4">
    <source>
        <dbReference type="ARBA" id="ARBA00023136"/>
    </source>
</evidence>
<evidence type="ECO:0000256" key="2">
    <source>
        <dbReference type="ARBA" id="ARBA00022692"/>
    </source>
</evidence>
<comment type="subcellular location">
    <subcellularLocation>
        <location evidence="5">Cell membrane</location>
        <topology evidence="5">Multi-pass membrane protein</topology>
    </subcellularLocation>
    <subcellularLocation>
        <location evidence="1">Membrane</location>
        <topology evidence="1">Multi-pass membrane protein</topology>
    </subcellularLocation>
</comment>
<evidence type="ECO:0000256" key="3">
    <source>
        <dbReference type="ARBA" id="ARBA00022989"/>
    </source>
</evidence>
<dbReference type="AlphaFoldDB" id="A0A168NZ90"/>
<dbReference type="Proteomes" id="UP000076967">
    <property type="component" value="Unassembled WGS sequence"/>
</dbReference>
<feature type="transmembrane region" description="Helical" evidence="5">
    <location>
        <begin position="152"/>
        <end position="174"/>
    </location>
</feature>
<dbReference type="GO" id="GO:0065002">
    <property type="term" value="P:intracellular protein transmembrane transport"/>
    <property type="evidence" value="ECO:0007669"/>
    <property type="project" value="TreeGrafter"/>
</dbReference>
<dbReference type="Pfam" id="PF00902">
    <property type="entry name" value="TatC"/>
    <property type="match status" value="1"/>
</dbReference>
<organism evidence="6 7">
    <name type="scientific">Paenibacillus glacialis</name>
    <dbReference type="NCBI Taxonomy" id="494026"/>
    <lineage>
        <taxon>Bacteria</taxon>
        <taxon>Bacillati</taxon>
        <taxon>Bacillota</taxon>
        <taxon>Bacilli</taxon>
        <taxon>Bacillales</taxon>
        <taxon>Paenibacillaceae</taxon>
        <taxon>Paenibacillus</taxon>
    </lineage>
</organism>
<dbReference type="InterPro" id="IPR002033">
    <property type="entry name" value="TatC"/>
</dbReference>
<dbReference type="EMBL" id="LVJH01000002">
    <property type="protein sequence ID" value="OAB46240.1"/>
    <property type="molecule type" value="Genomic_DNA"/>
</dbReference>
<comment type="similarity">
    <text evidence="5">Belongs to the TatC family.</text>
</comment>
<evidence type="ECO:0000256" key="1">
    <source>
        <dbReference type="ARBA" id="ARBA00004141"/>
    </source>
</evidence>
<reference evidence="6 7" key="1">
    <citation type="submission" date="2016-03" db="EMBL/GenBank/DDBJ databases">
        <title>Draft genome sequence of Paenibacillus glacialis DSM 22343.</title>
        <authorList>
            <person name="Shin S.-K."/>
            <person name="Yi H."/>
        </authorList>
    </citation>
    <scope>NUCLEOTIDE SEQUENCE [LARGE SCALE GENOMIC DNA]</scope>
    <source>
        <strain evidence="6 7">DSM 22343</strain>
    </source>
</reference>
<dbReference type="RefSeq" id="WP_068528075.1">
    <property type="nucleotide sequence ID" value="NZ_LVJH01000002.1"/>
</dbReference>
<feature type="transmembrane region" description="Helical" evidence="5">
    <location>
        <begin position="62"/>
        <end position="87"/>
    </location>
</feature>
<keyword evidence="4 5" id="KW-0472">Membrane</keyword>
<comment type="function">
    <text evidence="5">Part of the twin-arginine translocation (Tat) system that transports large folded proteins containing a characteristic twin-arginine motif in their signal peptide across membranes.</text>
</comment>